<keyword evidence="1" id="KW-0812">Transmembrane</keyword>
<comment type="caution">
    <text evidence="2">The sequence shown here is derived from an EMBL/GenBank/DDBJ whole genome shotgun (WGS) entry which is preliminary data.</text>
</comment>
<feature type="transmembrane region" description="Helical" evidence="1">
    <location>
        <begin position="28"/>
        <end position="48"/>
    </location>
</feature>
<protein>
    <recommendedName>
        <fullName evidence="4">DUF4381 domain-containing protein</fullName>
    </recommendedName>
</protein>
<evidence type="ECO:0008006" key="4">
    <source>
        <dbReference type="Google" id="ProtNLM"/>
    </source>
</evidence>
<sequence length="152" mass="16012">MQDVDKILEALRPPHLPPAASGLTLGDLALPIALGLLLALVVALLWPVRIKGRRRMRTNVLAELAAARALPPEAAVIAEARLLRKVVVARDGDAAALAGPDFAAACDRQFETDFFTAGPGRRLTTALYAPGNATDADEIGAGLETLFRGIRA</sequence>
<evidence type="ECO:0000256" key="1">
    <source>
        <dbReference type="SAM" id="Phobius"/>
    </source>
</evidence>
<keyword evidence="3" id="KW-1185">Reference proteome</keyword>
<organism evidence="2 3">
    <name type="scientific">Aureimonas glaciei</name>
    <dbReference type="NCBI Taxonomy" id="1776957"/>
    <lineage>
        <taxon>Bacteria</taxon>
        <taxon>Pseudomonadati</taxon>
        <taxon>Pseudomonadota</taxon>
        <taxon>Alphaproteobacteria</taxon>
        <taxon>Hyphomicrobiales</taxon>
        <taxon>Aurantimonadaceae</taxon>
        <taxon>Aureimonas</taxon>
    </lineage>
</organism>
<dbReference type="EMBL" id="BMJJ01000005">
    <property type="protein sequence ID" value="GGD21063.1"/>
    <property type="molecule type" value="Genomic_DNA"/>
</dbReference>
<dbReference type="InterPro" id="IPR025489">
    <property type="entry name" value="DUF4381"/>
</dbReference>
<reference evidence="2" key="1">
    <citation type="journal article" date="2014" name="Int. J. Syst. Evol. Microbiol.">
        <title>Complete genome sequence of Corynebacterium casei LMG S-19264T (=DSM 44701T), isolated from a smear-ripened cheese.</title>
        <authorList>
            <consortium name="US DOE Joint Genome Institute (JGI-PGF)"/>
            <person name="Walter F."/>
            <person name="Albersmeier A."/>
            <person name="Kalinowski J."/>
            <person name="Ruckert C."/>
        </authorList>
    </citation>
    <scope>NUCLEOTIDE SEQUENCE</scope>
    <source>
        <strain evidence="2">CGMCC 1.15493</strain>
    </source>
</reference>
<dbReference type="AlphaFoldDB" id="A0A916XY62"/>
<accession>A0A916XY62</accession>
<keyword evidence="1" id="KW-1133">Transmembrane helix</keyword>
<dbReference type="Pfam" id="PF14316">
    <property type="entry name" value="DUF4381"/>
    <property type="match status" value="1"/>
</dbReference>
<name>A0A916XY62_9HYPH</name>
<dbReference type="RefSeq" id="WP_188851030.1">
    <property type="nucleotide sequence ID" value="NZ_BMJJ01000005.1"/>
</dbReference>
<gene>
    <name evidence="2" type="ORF">GCM10011335_25010</name>
</gene>
<evidence type="ECO:0000313" key="3">
    <source>
        <dbReference type="Proteomes" id="UP000613160"/>
    </source>
</evidence>
<keyword evidence="1" id="KW-0472">Membrane</keyword>
<dbReference type="Proteomes" id="UP000613160">
    <property type="component" value="Unassembled WGS sequence"/>
</dbReference>
<proteinExistence type="predicted"/>
<reference evidence="2" key="2">
    <citation type="submission" date="2020-09" db="EMBL/GenBank/DDBJ databases">
        <authorList>
            <person name="Sun Q."/>
            <person name="Zhou Y."/>
        </authorList>
    </citation>
    <scope>NUCLEOTIDE SEQUENCE</scope>
    <source>
        <strain evidence="2">CGMCC 1.15493</strain>
    </source>
</reference>
<evidence type="ECO:0000313" key="2">
    <source>
        <dbReference type="EMBL" id="GGD21063.1"/>
    </source>
</evidence>